<reference evidence="2 3" key="1">
    <citation type="journal article" date="2016" name="Int. J. Syst. Evol. Microbiol.">
        <title>Lysobacter erysipheiresistens sp. nov., an antagonist of powdery mildew, isolated from tobacco-cultivated soil.</title>
        <authorList>
            <person name="Xie B."/>
            <person name="Li T."/>
            <person name="Lin X."/>
            <person name="Wang C.J."/>
            <person name="Chen Y.J."/>
            <person name="Liu W.J."/>
            <person name="Zhao Z.W."/>
        </authorList>
    </citation>
    <scope>NUCLEOTIDE SEQUENCE [LARGE SCALE GENOMIC DNA]</scope>
    <source>
        <strain evidence="2 3">RS-LYSO-3</strain>
    </source>
</reference>
<evidence type="ECO:0000313" key="3">
    <source>
        <dbReference type="Proteomes" id="UP001355056"/>
    </source>
</evidence>
<sequence length="496" mass="51656">MIIRRMLAALLLFAAVWFAVVLYWQASDANPSAGDLAVWLLGLPLALLGGFWLLRWGIRRRREAQAASPMVAAGDDESSPVDNGPQPDRIIHLLAGAVWLRAGAGGEAVAEALAKPERPSLHPQLKDALGLPVFAAAVEDLDPAAVEAPLRAADPDAFERVFGEESLRAIALLDPVAEELLLTALLPAPVEVVADPHGATLHPHAMHHSRSVRAAAPAAAPPVLQIRLLLPRAWGPTARQASGDWLRAKAAAIGYAQHQFEIEVMPVASGNDSWRLFDQLAQAHARDGGDDRQLLLAAHSAIGEASIERLDARRELLVSGHPEGLIPGEGAAGLLFGHAVTPHDPDAPPLRLHRLLSGQAGQGRGASRQAAELLQHAMTTAAQPAEAIVAVFSDADHRPSRAIEIAGAIAATLPELDPVDDARHLGLVCGDLGAVAPLALLAAAAAQAAQADAPVLVFGLADPQARIALALSPAAVDVDDQPPNPAEAATAVVATA</sequence>
<keyword evidence="1" id="KW-0812">Transmembrane</keyword>
<evidence type="ECO:0000256" key="1">
    <source>
        <dbReference type="SAM" id="Phobius"/>
    </source>
</evidence>
<evidence type="ECO:0008006" key="4">
    <source>
        <dbReference type="Google" id="ProtNLM"/>
    </source>
</evidence>
<keyword evidence="1" id="KW-1133">Transmembrane helix</keyword>
<comment type="caution">
    <text evidence="2">The sequence shown here is derived from an EMBL/GenBank/DDBJ whole genome shotgun (WGS) entry which is preliminary data.</text>
</comment>
<keyword evidence="3" id="KW-1185">Reference proteome</keyword>
<protein>
    <recommendedName>
        <fullName evidence="4">Transmembrane protein</fullName>
    </recommendedName>
</protein>
<keyword evidence="1" id="KW-0472">Membrane</keyword>
<feature type="transmembrane region" description="Helical" evidence="1">
    <location>
        <begin position="36"/>
        <end position="54"/>
    </location>
</feature>
<evidence type="ECO:0000313" key="2">
    <source>
        <dbReference type="EMBL" id="MEG3183670.1"/>
    </source>
</evidence>
<dbReference type="Proteomes" id="UP001355056">
    <property type="component" value="Unassembled WGS sequence"/>
</dbReference>
<accession>A0ABU7YXJ3</accession>
<proteinExistence type="predicted"/>
<dbReference type="EMBL" id="JAXGFP010000003">
    <property type="protein sequence ID" value="MEG3183670.1"/>
    <property type="molecule type" value="Genomic_DNA"/>
</dbReference>
<feature type="transmembrane region" description="Helical" evidence="1">
    <location>
        <begin position="7"/>
        <end position="24"/>
    </location>
</feature>
<organism evidence="2 3">
    <name type="scientific">Novilysobacter erysipheiresistens</name>
    <dbReference type="NCBI Taxonomy" id="1749332"/>
    <lineage>
        <taxon>Bacteria</taxon>
        <taxon>Pseudomonadati</taxon>
        <taxon>Pseudomonadota</taxon>
        <taxon>Gammaproteobacteria</taxon>
        <taxon>Lysobacterales</taxon>
        <taxon>Lysobacteraceae</taxon>
        <taxon>Novilysobacter</taxon>
    </lineage>
</organism>
<name>A0ABU7YXJ3_9GAMM</name>
<gene>
    <name evidence="2" type="ORF">SNE34_06575</name>
</gene>
<dbReference type="RefSeq" id="WP_332615894.1">
    <property type="nucleotide sequence ID" value="NZ_JAXGFP010000003.1"/>
</dbReference>